<name>A0A931BFM1_9BACT</name>
<organism evidence="6 7">
    <name type="scientific">Hymenobacter properus</name>
    <dbReference type="NCBI Taxonomy" id="2791026"/>
    <lineage>
        <taxon>Bacteria</taxon>
        <taxon>Pseudomonadati</taxon>
        <taxon>Bacteroidota</taxon>
        <taxon>Cytophagia</taxon>
        <taxon>Cytophagales</taxon>
        <taxon>Hymenobacteraceae</taxon>
        <taxon>Hymenobacter</taxon>
    </lineage>
</organism>
<evidence type="ECO:0000256" key="2">
    <source>
        <dbReference type="ARBA" id="ARBA00022692"/>
    </source>
</evidence>
<evidence type="ECO:0000256" key="4">
    <source>
        <dbReference type="ARBA" id="ARBA00023136"/>
    </source>
</evidence>
<keyword evidence="7" id="KW-1185">Reference proteome</keyword>
<gene>
    <name evidence="6" type="ORF">I2I01_07950</name>
</gene>
<dbReference type="InterPro" id="IPR006260">
    <property type="entry name" value="TonB/TolA_C"/>
</dbReference>
<comment type="subcellular location">
    <subcellularLocation>
        <location evidence="1">Membrane</location>
        <topology evidence="1">Single-pass membrane protein</topology>
    </subcellularLocation>
</comment>
<protein>
    <submittedName>
        <fullName evidence="6">Energy transducer TonB</fullName>
    </submittedName>
</protein>
<evidence type="ECO:0000313" key="7">
    <source>
        <dbReference type="Proteomes" id="UP000645610"/>
    </source>
</evidence>
<evidence type="ECO:0000256" key="1">
    <source>
        <dbReference type="ARBA" id="ARBA00004167"/>
    </source>
</evidence>
<dbReference type="GO" id="GO:0055085">
    <property type="term" value="P:transmembrane transport"/>
    <property type="evidence" value="ECO:0007669"/>
    <property type="project" value="InterPro"/>
</dbReference>
<sequence>MPEFRTGGGDAAWRQYLQRHIHLPATTQEAPNRFVATFIVSETGAIRQARLARSSGIAALDAEVVRAIRALPPFRPGQQNGVNVSVQLSFSMIICLQ</sequence>
<dbReference type="SUPFAM" id="SSF74653">
    <property type="entry name" value="TolA/TonB C-terminal domain"/>
    <property type="match status" value="1"/>
</dbReference>
<comment type="caution">
    <text evidence="6">The sequence shown here is derived from an EMBL/GenBank/DDBJ whole genome shotgun (WGS) entry which is preliminary data.</text>
</comment>
<dbReference type="Pfam" id="PF03544">
    <property type="entry name" value="TonB_C"/>
    <property type="match status" value="1"/>
</dbReference>
<feature type="domain" description="TonB C-terminal" evidence="5">
    <location>
        <begin position="35"/>
        <end position="88"/>
    </location>
</feature>
<dbReference type="Gene3D" id="3.30.1150.10">
    <property type="match status" value="1"/>
</dbReference>
<evidence type="ECO:0000256" key="3">
    <source>
        <dbReference type="ARBA" id="ARBA00022989"/>
    </source>
</evidence>
<reference evidence="6 7" key="1">
    <citation type="submission" date="2020-11" db="EMBL/GenBank/DDBJ databases">
        <authorList>
            <person name="Kim M.K."/>
        </authorList>
    </citation>
    <scope>NUCLEOTIDE SEQUENCE [LARGE SCALE GENOMIC DNA]</scope>
    <source>
        <strain evidence="6 7">BT439</strain>
    </source>
</reference>
<evidence type="ECO:0000313" key="6">
    <source>
        <dbReference type="EMBL" id="MBF9141563.1"/>
    </source>
</evidence>
<proteinExistence type="predicted"/>
<dbReference type="Proteomes" id="UP000645610">
    <property type="component" value="Unassembled WGS sequence"/>
</dbReference>
<evidence type="ECO:0000259" key="5">
    <source>
        <dbReference type="Pfam" id="PF03544"/>
    </source>
</evidence>
<dbReference type="AlphaFoldDB" id="A0A931BFM1"/>
<dbReference type="GO" id="GO:0016020">
    <property type="term" value="C:membrane"/>
    <property type="evidence" value="ECO:0007669"/>
    <property type="project" value="UniProtKB-SubCell"/>
</dbReference>
<dbReference type="EMBL" id="JADQDP010000002">
    <property type="protein sequence ID" value="MBF9141563.1"/>
    <property type="molecule type" value="Genomic_DNA"/>
</dbReference>
<accession>A0A931BFM1</accession>
<keyword evidence="2" id="KW-0812">Transmembrane</keyword>
<dbReference type="InterPro" id="IPR037682">
    <property type="entry name" value="TonB_C"/>
</dbReference>
<keyword evidence="4" id="KW-0472">Membrane</keyword>
<keyword evidence="3" id="KW-1133">Transmembrane helix</keyword>
<dbReference type="NCBIfam" id="TIGR01352">
    <property type="entry name" value="tonB_Cterm"/>
    <property type="match status" value="1"/>
</dbReference>
<dbReference type="RefSeq" id="WP_196285916.1">
    <property type="nucleotide sequence ID" value="NZ_JADQDP010000002.1"/>
</dbReference>